<keyword evidence="2" id="KW-0560">Oxidoreductase</keyword>
<dbReference type="InterPro" id="IPR050129">
    <property type="entry name" value="Zn_alcohol_dh"/>
</dbReference>
<evidence type="ECO:0000313" key="6">
    <source>
        <dbReference type="Proteomes" id="UP001205185"/>
    </source>
</evidence>
<dbReference type="PANTHER" id="PTHR43401:SF2">
    <property type="entry name" value="L-THREONINE 3-DEHYDROGENASE"/>
    <property type="match status" value="1"/>
</dbReference>
<dbReference type="PANTHER" id="PTHR43401">
    <property type="entry name" value="L-THREONINE 3-DEHYDROGENASE"/>
    <property type="match status" value="1"/>
</dbReference>
<sequence>MTVIDDAADTVLALVVRGHKDHSLERVPCPVPGPGEALVAVTHVAVCGTDLRLLRGTLHDAEYPVVPGHEWAGRVLEAPSRPELVGKAVVGEGITPCRACARCAENKFNLCLDLDEVGFTRAGAFAEAFTLPAANLRPLPEGLSGAEGCLLEPLCVALHAVERAPAVAGRDVGVIGAGAVGLLIAQLARSSGAASVTVAEPSEHRRGIAAELGVGSVASLAEWTGDTQPDLVFDATGVAAVFPQGIQATRPGGDYVLVGYSGEEATHVEPSAIMLREISVHGVLSGFDQIDRAIEVVTSGAVRLGPLLGEALPIADYRVLLDESGVPPLRSVFVTDHA</sequence>
<proteinExistence type="predicted"/>
<comment type="caution">
    <text evidence="5">The sequence shown here is derived from an EMBL/GenBank/DDBJ whole genome shotgun (WGS) entry which is preliminary data.</text>
</comment>
<dbReference type="Gene3D" id="3.40.50.720">
    <property type="entry name" value="NAD(P)-binding Rossmann-like Domain"/>
    <property type="match status" value="1"/>
</dbReference>
<evidence type="ECO:0000259" key="3">
    <source>
        <dbReference type="Pfam" id="PF00107"/>
    </source>
</evidence>
<dbReference type="Pfam" id="PF08240">
    <property type="entry name" value="ADH_N"/>
    <property type="match status" value="1"/>
</dbReference>
<comment type="cofactor">
    <cofactor evidence="1">
        <name>Zn(2+)</name>
        <dbReference type="ChEBI" id="CHEBI:29105"/>
    </cofactor>
</comment>
<dbReference type="InterPro" id="IPR011032">
    <property type="entry name" value="GroES-like_sf"/>
</dbReference>
<dbReference type="Pfam" id="PF00107">
    <property type="entry name" value="ADH_zinc_N"/>
    <property type="match status" value="1"/>
</dbReference>
<protein>
    <submittedName>
        <fullName evidence="5">2-desacetyl-2-hydroxyethyl bacteriochlorophyllide A dehydrogenase</fullName>
    </submittedName>
</protein>
<evidence type="ECO:0000256" key="1">
    <source>
        <dbReference type="ARBA" id="ARBA00001947"/>
    </source>
</evidence>
<dbReference type="RefSeq" id="WP_253889495.1">
    <property type="nucleotide sequence ID" value="NZ_BAAAVB010000008.1"/>
</dbReference>
<evidence type="ECO:0000256" key="2">
    <source>
        <dbReference type="ARBA" id="ARBA00023002"/>
    </source>
</evidence>
<evidence type="ECO:0000313" key="5">
    <source>
        <dbReference type="EMBL" id="MCP2272570.1"/>
    </source>
</evidence>
<organism evidence="5 6">
    <name type="scientific">Actinokineospora diospyrosa</name>
    <dbReference type="NCBI Taxonomy" id="103728"/>
    <lineage>
        <taxon>Bacteria</taxon>
        <taxon>Bacillati</taxon>
        <taxon>Actinomycetota</taxon>
        <taxon>Actinomycetes</taxon>
        <taxon>Pseudonocardiales</taxon>
        <taxon>Pseudonocardiaceae</taxon>
        <taxon>Actinokineospora</taxon>
    </lineage>
</organism>
<dbReference type="SUPFAM" id="SSF51735">
    <property type="entry name" value="NAD(P)-binding Rossmann-fold domains"/>
    <property type="match status" value="1"/>
</dbReference>
<dbReference type="InterPro" id="IPR013149">
    <property type="entry name" value="ADH-like_C"/>
</dbReference>
<gene>
    <name evidence="5" type="ORF">LV75_005096</name>
</gene>
<feature type="domain" description="Alcohol dehydrogenase-like N-terminal" evidence="4">
    <location>
        <begin position="33"/>
        <end position="141"/>
    </location>
</feature>
<evidence type="ECO:0000259" key="4">
    <source>
        <dbReference type="Pfam" id="PF08240"/>
    </source>
</evidence>
<keyword evidence="6" id="KW-1185">Reference proteome</keyword>
<dbReference type="EMBL" id="JAMTCO010000013">
    <property type="protein sequence ID" value="MCP2272570.1"/>
    <property type="molecule type" value="Genomic_DNA"/>
</dbReference>
<dbReference type="SUPFAM" id="SSF50129">
    <property type="entry name" value="GroES-like"/>
    <property type="match status" value="1"/>
</dbReference>
<dbReference type="InterPro" id="IPR036291">
    <property type="entry name" value="NAD(P)-bd_dom_sf"/>
</dbReference>
<accession>A0ABT1IIU8</accession>
<name>A0ABT1IIU8_9PSEU</name>
<reference evidence="5 6" key="1">
    <citation type="submission" date="2022-06" db="EMBL/GenBank/DDBJ databases">
        <title>Genomic Encyclopedia of Archaeal and Bacterial Type Strains, Phase II (KMG-II): from individual species to whole genera.</title>
        <authorList>
            <person name="Goeker M."/>
        </authorList>
    </citation>
    <scope>NUCLEOTIDE SEQUENCE [LARGE SCALE GENOMIC DNA]</scope>
    <source>
        <strain evidence="5 6">DSM 44255</strain>
    </source>
</reference>
<dbReference type="Gene3D" id="3.90.180.10">
    <property type="entry name" value="Medium-chain alcohol dehydrogenases, catalytic domain"/>
    <property type="match status" value="1"/>
</dbReference>
<feature type="domain" description="Alcohol dehydrogenase-like C-terminal" evidence="3">
    <location>
        <begin position="179"/>
        <end position="296"/>
    </location>
</feature>
<dbReference type="Proteomes" id="UP001205185">
    <property type="component" value="Unassembled WGS sequence"/>
</dbReference>
<dbReference type="InterPro" id="IPR013154">
    <property type="entry name" value="ADH-like_N"/>
</dbReference>